<dbReference type="Gene3D" id="1.10.630.10">
    <property type="entry name" value="Cytochrome P450"/>
    <property type="match status" value="1"/>
</dbReference>
<protein>
    <submittedName>
        <fullName evidence="7">Cytochrome P450</fullName>
    </submittedName>
</protein>
<comment type="cofactor">
    <cofactor evidence="1">
        <name>heme</name>
        <dbReference type="ChEBI" id="CHEBI:30413"/>
    </cofactor>
</comment>
<evidence type="ECO:0000256" key="2">
    <source>
        <dbReference type="ARBA" id="ARBA00010617"/>
    </source>
</evidence>
<keyword evidence="8" id="KW-1185">Reference proteome</keyword>
<dbReference type="InterPro" id="IPR001128">
    <property type="entry name" value="Cyt_P450"/>
</dbReference>
<dbReference type="EMBL" id="ML994617">
    <property type="protein sequence ID" value="KAF2191513.1"/>
    <property type="molecule type" value="Genomic_DNA"/>
</dbReference>
<evidence type="ECO:0000256" key="3">
    <source>
        <dbReference type="ARBA" id="ARBA00022723"/>
    </source>
</evidence>
<gene>
    <name evidence="7" type="ORF">K469DRAFT_746832</name>
</gene>
<comment type="similarity">
    <text evidence="2">Belongs to the cytochrome P450 family.</text>
</comment>
<dbReference type="PANTHER" id="PTHR24305:SF157">
    <property type="entry name" value="N-ACETYLTRYPTOPHAN 6-HYDROXYLASE IVOC-RELATED"/>
    <property type="match status" value="1"/>
</dbReference>
<evidence type="ECO:0000313" key="7">
    <source>
        <dbReference type="EMBL" id="KAF2191513.1"/>
    </source>
</evidence>
<dbReference type="CDD" id="cd11062">
    <property type="entry name" value="CYP58-like"/>
    <property type="match status" value="1"/>
</dbReference>
<evidence type="ECO:0000313" key="8">
    <source>
        <dbReference type="Proteomes" id="UP000800200"/>
    </source>
</evidence>
<evidence type="ECO:0000256" key="1">
    <source>
        <dbReference type="ARBA" id="ARBA00001971"/>
    </source>
</evidence>
<evidence type="ECO:0000256" key="4">
    <source>
        <dbReference type="ARBA" id="ARBA00023002"/>
    </source>
</evidence>
<reference evidence="7" key="1">
    <citation type="journal article" date="2020" name="Stud. Mycol.">
        <title>101 Dothideomycetes genomes: a test case for predicting lifestyles and emergence of pathogens.</title>
        <authorList>
            <person name="Haridas S."/>
            <person name="Albert R."/>
            <person name="Binder M."/>
            <person name="Bloem J."/>
            <person name="Labutti K."/>
            <person name="Salamov A."/>
            <person name="Andreopoulos B."/>
            <person name="Baker S."/>
            <person name="Barry K."/>
            <person name="Bills G."/>
            <person name="Bluhm B."/>
            <person name="Cannon C."/>
            <person name="Castanera R."/>
            <person name="Culley D."/>
            <person name="Daum C."/>
            <person name="Ezra D."/>
            <person name="Gonzalez J."/>
            <person name="Henrissat B."/>
            <person name="Kuo A."/>
            <person name="Liang C."/>
            <person name="Lipzen A."/>
            <person name="Lutzoni F."/>
            <person name="Magnuson J."/>
            <person name="Mondo S."/>
            <person name="Nolan M."/>
            <person name="Ohm R."/>
            <person name="Pangilinan J."/>
            <person name="Park H.-J."/>
            <person name="Ramirez L."/>
            <person name="Alfaro M."/>
            <person name="Sun H."/>
            <person name="Tritt A."/>
            <person name="Yoshinaga Y."/>
            <person name="Zwiers L.-H."/>
            <person name="Turgeon B."/>
            <person name="Goodwin S."/>
            <person name="Spatafora J."/>
            <person name="Crous P."/>
            <person name="Grigoriev I."/>
        </authorList>
    </citation>
    <scope>NUCLEOTIDE SEQUENCE</scope>
    <source>
        <strain evidence="7">CBS 207.26</strain>
    </source>
</reference>
<dbReference type="GO" id="GO:0016705">
    <property type="term" value="F:oxidoreductase activity, acting on paired donors, with incorporation or reduction of molecular oxygen"/>
    <property type="evidence" value="ECO:0007669"/>
    <property type="project" value="InterPro"/>
</dbReference>
<dbReference type="GO" id="GO:0004497">
    <property type="term" value="F:monooxygenase activity"/>
    <property type="evidence" value="ECO:0007669"/>
    <property type="project" value="UniProtKB-KW"/>
</dbReference>
<keyword evidence="3" id="KW-0479">Metal-binding</keyword>
<keyword evidence="4" id="KW-0560">Oxidoreductase</keyword>
<dbReference type="GO" id="GO:0020037">
    <property type="term" value="F:heme binding"/>
    <property type="evidence" value="ECO:0007669"/>
    <property type="project" value="InterPro"/>
</dbReference>
<dbReference type="InterPro" id="IPR036396">
    <property type="entry name" value="Cyt_P450_sf"/>
</dbReference>
<organism evidence="7 8">
    <name type="scientific">Zopfia rhizophila CBS 207.26</name>
    <dbReference type="NCBI Taxonomy" id="1314779"/>
    <lineage>
        <taxon>Eukaryota</taxon>
        <taxon>Fungi</taxon>
        <taxon>Dikarya</taxon>
        <taxon>Ascomycota</taxon>
        <taxon>Pezizomycotina</taxon>
        <taxon>Dothideomycetes</taxon>
        <taxon>Dothideomycetes incertae sedis</taxon>
        <taxon>Zopfiaceae</taxon>
        <taxon>Zopfia</taxon>
    </lineage>
</organism>
<dbReference type="PANTHER" id="PTHR24305">
    <property type="entry name" value="CYTOCHROME P450"/>
    <property type="match status" value="1"/>
</dbReference>
<dbReference type="Proteomes" id="UP000800200">
    <property type="component" value="Unassembled WGS sequence"/>
</dbReference>
<proteinExistence type="inferred from homology"/>
<keyword evidence="5" id="KW-0408">Iron</keyword>
<dbReference type="InterPro" id="IPR050121">
    <property type="entry name" value="Cytochrome_P450_monoxygenase"/>
</dbReference>
<dbReference type="AlphaFoldDB" id="A0A6A6EKE7"/>
<accession>A0A6A6EKE7</accession>
<evidence type="ECO:0000256" key="5">
    <source>
        <dbReference type="ARBA" id="ARBA00023004"/>
    </source>
</evidence>
<dbReference type="SUPFAM" id="SSF48264">
    <property type="entry name" value="Cytochrome P450"/>
    <property type="match status" value="1"/>
</dbReference>
<dbReference type="GO" id="GO:0005506">
    <property type="term" value="F:iron ion binding"/>
    <property type="evidence" value="ECO:0007669"/>
    <property type="project" value="InterPro"/>
</dbReference>
<dbReference type="Pfam" id="PF00067">
    <property type="entry name" value="p450"/>
    <property type="match status" value="1"/>
</dbReference>
<evidence type="ECO:0000256" key="6">
    <source>
        <dbReference type="ARBA" id="ARBA00023033"/>
    </source>
</evidence>
<sequence>MTPNSITPFYVGSSVRRTNKWAWSARMFGTQTASIGTVDHDIHRVRRSALNAYFSKRSISSLEPRIQGHVDKLIIHLKEWRGAGKSVNLVDAFTALTADIVGDCGFGSSYGILDRVDFGKGWHTFLMELSRNTHLMKQFPWIYDILRMLPRRLVYFLHPLTRRLFRLQDEIEERIRAAQARHAGQTDDKECETRQILMLDQLIASPHLPAREKTEKRLGEEYLTILMAGTVTTAWTLSVTVYHILANPPILQRLHLELQDLVSGLDRVPTWTDYEKLPYLSAIVNEGLRLNHGDESSSCPYLTIYHSTI</sequence>
<name>A0A6A6EKE7_9PEZI</name>
<keyword evidence="6" id="KW-0503">Monooxygenase</keyword>
<dbReference type="OrthoDB" id="3945418at2759"/>